<gene>
    <name evidence="7" type="ORF">FRF71_05070</name>
</gene>
<accession>A0A5B8S794</accession>
<dbReference type="AlphaFoldDB" id="A0A5B8S794"/>
<feature type="transmembrane region" description="Helical" evidence="5">
    <location>
        <begin position="41"/>
        <end position="61"/>
    </location>
</feature>
<evidence type="ECO:0000313" key="8">
    <source>
        <dbReference type="Proteomes" id="UP000321172"/>
    </source>
</evidence>
<feature type="transmembrane region" description="Helical" evidence="5">
    <location>
        <begin position="82"/>
        <end position="102"/>
    </location>
</feature>
<dbReference type="Pfam" id="PF04138">
    <property type="entry name" value="GtrA_DPMS_TM"/>
    <property type="match status" value="1"/>
</dbReference>
<organism evidence="7 8">
    <name type="scientific">Novosphingobium ginsenosidimutans</name>
    <dbReference type="NCBI Taxonomy" id="1176536"/>
    <lineage>
        <taxon>Bacteria</taxon>
        <taxon>Pseudomonadati</taxon>
        <taxon>Pseudomonadota</taxon>
        <taxon>Alphaproteobacteria</taxon>
        <taxon>Sphingomonadales</taxon>
        <taxon>Sphingomonadaceae</taxon>
        <taxon>Novosphingobium</taxon>
    </lineage>
</organism>
<evidence type="ECO:0000256" key="1">
    <source>
        <dbReference type="ARBA" id="ARBA00004141"/>
    </source>
</evidence>
<dbReference type="KEGG" id="ngf:FRF71_05070"/>
<sequence>MLNRTILPLLRTQWFAYLLVSAVALAGDMAAFLALLRAGVAPALAGAAGYSFGIAVHWILSSRLVFALRAAPGGTARMRQKAEFVGSALIGLVLTTVIVGLGDKAGIDPRLAKGAAIAVSFTCTWLLRSRIVFR</sequence>
<proteinExistence type="predicted"/>
<dbReference type="EMBL" id="CP042345">
    <property type="protein sequence ID" value="QEA17466.1"/>
    <property type="molecule type" value="Genomic_DNA"/>
</dbReference>
<evidence type="ECO:0000256" key="5">
    <source>
        <dbReference type="SAM" id="Phobius"/>
    </source>
</evidence>
<keyword evidence="2 5" id="KW-0812">Transmembrane</keyword>
<evidence type="ECO:0000313" key="7">
    <source>
        <dbReference type="EMBL" id="QEA17466.1"/>
    </source>
</evidence>
<dbReference type="GO" id="GO:0000271">
    <property type="term" value="P:polysaccharide biosynthetic process"/>
    <property type="evidence" value="ECO:0007669"/>
    <property type="project" value="InterPro"/>
</dbReference>
<feature type="transmembrane region" description="Helical" evidence="5">
    <location>
        <begin position="14"/>
        <end position="35"/>
    </location>
</feature>
<feature type="transmembrane region" description="Helical" evidence="5">
    <location>
        <begin position="114"/>
        <end position="133"/>
    </location>
</feature>
<evidence type="ECO:0000256" key="4">
    <source>
        <dbReference type="ARBA" id="ARBA00023136"/>
    </source>
</evidence>
<dbReference type="GO" id="GO:0016020">
    <property type="term" value="C:membrane"/>
    <property type="evidence" value="ECO:0007669"/>
    <property type="project" value="UniProtKB-SubCell"/>
</dbReference>
<feature type="domain" description="GtrA/DPMS transmembrane" evidence="6">
    <location>
        <begin position="17"/>
        <end position="133"/>
    </location>
</feature>
<reference evidence="7 8" key="1">
    <citation type="journal article" date="2013" name="J. Microbiol. Biotechnol.">
        <title>Novosphingobium ginsenosidimutans sp. nov., with the ability to convert ginsenoside.</title>
        <authorList>
            <person name="Kim J.K."/>
            <person name="He D."/>
            <person name="Liu Q.M."/>
            <person name="Park H.Y."/>
            <person name="Jung M.S."/>
            <person name="Yoon M.H."/>
            <person name="Kim S.C."/>
            <person name="Im W.T."/>
        </authorList>
    </citation>
    <scope>NUCLEOTIDE SEQUENCE [LARGE SCALE GENOMIC DNA]</scope>
    <source>
        <strain evidence="7 8">FW-6</strain>
    </source>
</reference>
<dbReference type="OrthoDB" id="7427719at2"/>
<comment type="subcellular location">
    <subcellularLocation>
        <location evidence="1">Membrane</location>
        <topology evidence="1">Multi-pass membrane protein</topology>
    </subcellularLocation>
</comment>
<keyword evidence="3 5" id="KW-1133">Transmembrane helix</keyword>
<keyword evidence="8" id="KW-1185">Reference proteome</keyword>
<dbReference type="Proteomes" id="UP000321172">
    <property type="component" value="Chromosome"/>
</dbReference>
<dbReference type="InterPro" id="IPR007267">
    <property type="entry name" value="GtrA_DPMS_TM"/>
</dbReference>
<evidence type="ECO:0000259" key="6">
    <source>
        <dbReference type="Pfam" id="PF04138"/>
    </source>
</evidence>
<evidence type="ECO:0000256" key="2">
    <source>
        <dbReference type="ARBA" id="ARBA00022692"/>
    </source>
</evidence>
<keyword evidence="4 5" id="KW-0472">Membrane</keyword>
<evidence type="ECO:0000256" key="3">
    <source>
        <dbReference type="ARBA" id="ARBA00022989"/>
    </source>
</evidence>
<protein>
    <submittedName>
        <fullName evidence="7">GtrA family protein</fullName>
    </submittedName>
</protein>
<name>A0A5B8S794_9SPHN</name>